<accession>A0A090E4G7</accession>
<feature type="domain" description="Anti-CBASS protein Acb1-like N-terminal" evidence="2">
    <location>
        <begin position="60"/>
        <end position="410"/>
    </location>
</feature>
<gene>
    <name evidence="3" type="ORF">CSEC_p0089</name>
</gene>
<reference evidence="3" key="2">
    <citation type="submission" date="2014-09" db="EMBL/GenBank/DDBJ databases">
        <title>Criblamydia sequanensis harbors a mega-plasmid encoding arsenite resistance.</title>
        <authorList>
            <person name="Bertelli C."/>
            <person name="Goesmann A."/>
            <person name="Greub G."/>
        </authorList>
    </citation>
    <scope>NUCLEOTIDE SEQUENCE [LARGE SCALE GENOMIC DNA]</scope>
    <source>
        <strain evidence="3">CRIB-18</strain>
        <plasmid evidence="3">1</plasmid>
    </source>
</reference>
<dbReference type="RefSeq" id="WP_176454877.1">
    <property type="nucleotide sequence ID" value="NZ_LK031773.1"/>
</dbReference>
<evidence type="ECO:0000313" key="3">
    <source>
        <dbReference type="EMBL" id="CDR35360.1"/>
    </source>
</evidence>
<dbReference type="AlphaFoldDB" id="A0A090E4G7"/>
<keyword evidence="3" id="KW-0614">Plasmid</keyword>
<evidence type="ECO:0000256" key="1">
    <source>
        <dbReference type="SAM" id="MobiDB-lite"/>
    </source>
</evidence>
<dbReference type="NCBIfam" id="TIGR01555">
    <property type="entry name" value="phge_rel_HI1409"/>
    <property type="match status" value="1"/>
</dbReference>
<dbReference type="InterPro" id="IPR024459">
    <property type="entry name" value="Acb1-like_N"/>
</dbReference>
<geneLocation type="plasmid" evidence="3">
    <name>1</name>
</geneLocation>
<reference evidence="3" key="1">
    <citation type="submission" date="2013-12" db="EMBL/GenBank/DDBJ databases">
        <authorList>
            <person name="Li W."/>
            <person name="Chetelat R.T."/>
        </authorList>
    </citation>
    <scope>NUCLEOTIDE SEQUENCE</scope>
    <source>
        <strain evidence="3">CRIB-18</strain>
        <plasmid evidence="3">1</plasmid>
    </source>
</reference>
<feature type="region of interest" description="Disordered" evidence="1">
    <location>
        <begin position="443"/>
        <end position="485"/>
    </location>
</feature>
<proteinExistence type="predicted"/>
<sequence length="485" mass="54987">MATYNFEKKSAEEMSRVPHNDGATKIDGWMNVLTGLGVRGRDKNVNAHFRMERVFEQAELDQLYRSDGVTRRIIDIVPAEMIRQGWEIEGDSNQEINSKMEEIKTNQNLTTLLRWARLYGGSLCVMGIADGLPLEEPVDERNIRDIKWLHVFDRYQSFSRDGTFEKDLNSPNYGYPNVYTVNDTRTGALFYVHHSRILRVDWSILPPRQQNFNNGWGDPLIQSIYDELRNYSTAFANAGLIMQDFVNYTLSIPNLAELIASQCADNQVMKRLDILNLTKGATNTMILDAEEKYEKASTNISGIPELLDRFMLALSAVSGIPVSLLFGRSAAGMNSTGDNDVRNFYDMVKQEQESKLKPVLEKLTRYIMLSKNGPFAGDEPDNWSIQFVPLWQNTEEQEAIVRKIVAETDAIYLDRGVLDPAEVAVSRFGGNRWSMNTEVDLEGRKNGFDPEEVAGLEEEKKAQETPPPGIGPDFMPTGIRYRSPV</sequence>
<dbReference type="InterPro" id="IPR006445">
    <property type="entry name" value="Phage-assoc_HI1409"/>
</dbReference>
<dbReference type="Pfam" id="PF06381">
    <property type="entry name" value="Phage_portal_3"/>
    <property type="match status" value="1"/>
</dbReference>
<protein>
    <submittedName>
        <fullName evidence="3">Phage-associated protein, family</fullName>
    </submittedName>
</protein>
<evidence type="ECO:0000259" key="2">
    <source>
        <dbReference type="Pfam" id="PF06381"/>
    </source>
</evidence>
<name>A0A090E4G7_9BACT</name>
<organism evidence="3">
    <name type="scientific">Candidatus Criblamydia sequanensis CRIB-18</name>
    <dbReference type="NCBI Taxonomy" id="1437425"/>
    <lineage>
        <taxon>Bacteria</taxon>
        <taxon>Pseudomonadati</taxon>
        <taxon>Chlamydiota</taxon>
        <taxon>Chlamydiia</taxon>
        <taxon>Parachlamydiales</taxon>
        <taxon>Candidatus Criblamydiaceae</taxon>
        <taxon>Candidatus Criblamydia</taxon>
    </lineage>
</organism>
<dbReference type="EMBL" id="LK031773">
    <property type="protein sequence ID" value="CDR35360.1"/>
    <property type="molecule type" value="Genomic_DNA"/>
</dbReference>